<dbReference type="Gene3D" id="3.40.220.10">
    <property type="entry name" value="Leucine Aminopeptidase, subunit E, domain 1"/>
    <property type="match status" value="1"/>
</dbReference>
<dbReference type="SUPFAM" id="SSF52949">
    <property type="entry name" value="Macro domain-like"/>
    <property type="match status" value="1"/>
</dbReference>
<evidence type="ECO:0000313" key="2">
    <source>
        <dbReference type="EMBL" id="OBA89614.1"/>
    </source>
</evidence>
<dbReference type="PANTHER" id="PTHR11106">
    <property type="entry name" value="GANGLIOSIDE INDUCED DIFFERENTIATION ASSOCIATED PROTEIN 2-RELATED"/>
    <property type="match status" value="1"/>
</dbReference>
<organism evidence="2 3">
    <name type="scientific">Mycolicibacterium mucogenicum</name>
    <name type="common">Mycobacterium mucogenicum</name>
    <dbReference type="NCBI Taxonomy" id="56689"/>
    <lineage>
        <taxon>Bacteria</taxon>
        <taxon>Bacillati</taxon>
        <taxon>Actinomycetota</taxon>
        <taxon>Actinomycetes</taxon>
        <taxon>Mycobacteriales</taxon>
        <taxon>Mycobacteriaceae</taxon>
        <taxon>Mycolicibacterium</taxon>
    </lineage>
</organism>
<dbReference type="PROSITE" id="PS51154">
    <property type="entry name" value="MACRO"/>
    <property type="match status" value="1"/>
</dbReference>
<dbReference type="InterPro" id="IPR043472">
    <property type="entry name" value="Macro_dom-like"/>
</dbReference>
<dbReference type="Proteomes" id="UP000093962">
    <property type="component" value="Unassembled WGS sequence"/>
</dbReference>
<dbReference type="CDD" id="cd02908">
    <property type="entry name" value="Macro_OAADPr_deacetylase"/>
    <property type="match status" value="1"/>
</dbReference>
<evidence type="ECO:0000259" key="1">
    <source>
        <dbReference type="PROSITE" id="PS51154"/>
    </source>
</evidence>
<dbReference type="RefSeq" id="WP_061006307.1">
    <property type="nucleotide sequence ID" value="NZ_LSKA01000466.1"/>
</dbReference>
<protein>
    <submittedName>
        <fullName evidence="2">RNase III inhibitor</fullName>
    </submittedName>
</protein>
<dbReference type="AlphaFoldDB" id="A0A1A0MVR7"/>
<dbReference type="NCBIfam" id="NF001664">
    <property type="entry name" value="PRK00431.1-6"/>
    <property type="match status" value="1"/>
</dbReference>
<comment type="caution">
    <text evidence="2">The sequence shown here is derived from an EMBL/GenBank/DDBJ whole genome shotgun (WGS) entry which is preliminary data.</text>
</comment>
<accession>A0A1A0MVR7</accession>
<proteinExistence type="predicted"/>
<dbReference type="InterPro" id="IPR002589">
    <property type="entry name" value="Macro_dom"/>
</dbReference>
<dbReference type="SMART" id="SM00506">
    <property type="entry name" value="A1pp"/>
    <property type="match status" value="1"/>
</dbReference>
<dbReference type="EMBL" id="LZSF01000074">
    <property type="protein sequence ID" value="OBA89614.1"/>
    <property type="molecule type" value="Genomic_DNA"/>
</dbReference>
<dbReference type="Pfam" id="PF01661">
    <property type="entry name" value="Macro"/>
    <property type="match status" value="1"/>
</dbReference>
<name>A0A1A0MVR7_MYCMU</name>
<feature type="domain" description="Macro" evidence="1">
    <location>
        <begin position="1"/>
        <end position="168"/>
    </location>
</feature>
<dbReference type="OrthoDB" id="6194521at2"/>
<gene>
    <name evidence="2" type="ORF">A5642_14720</name>
</gene>
<dbReference type="PANTHER" id="PTHR11106:SF27">
    <property type="entry name" value="MACRO DOMAIN-CONTAINING PROTEIN"/>
    <property type="match status" value="1"/>
</dbReference>
<reference evidence="2 3" key="1">
    <citation type="submission" date="2016-06" db="EMBL/GenBank/DDBJ databases">
        <authorList>
            <person name="Kjaerup R.B."/>
            <person name="Dalgaard T.S."/>
            <person name="Juul-Madsen H.R."/>
        </authorList>
    </citation>
    <scope>NUCLEOTIDE SEQUENCE [LARGE SCALE GENOMIC DNA]</scope>
    <source>
        <strain evidence="2 3">1199456.5</strain>
    </source>
</reference>
<evidence type="ECO:0000313" key="3">
    <source>
        <dbReference type="Proteomes" id="UP000093962"/>
    </source>
</evidence>
<sequence>MPRITAVLGDITQQDVDAIVNAANNAMRGGGGVDGAIHRAGGPAVLQDCIERFPHGLATGDAGWTTAGALPARWVIHTVGPNYRAGQRDPELLRSCYRRSLEVADDLGVQTVAFPLISAGIYGWPLDDAIAIAVDTVAAGPSRVGDVTFVAFDDDIFDRITGRLAPGSR</sequence>